<gene>
    <name evidence="8" type="ORF">FOMPIDRAFT_1038644</name>
</gene>
<name>S8DV25_FOMSC</name>
<evidence type="ECO:0000256" key="3">
    <source>
        <dbReference type="ARBA" id="ARBA00022771"/>
    </source>
</evidence>
<evidence type="ECO:0000313" key="9">
    <source>
        <dbReference type="Proteomes" id="UP000015241"/>
    </source>
</evidence>
<feature type="compositionally biased region" description="Acidic residues" evidence="6">
    <location>
        <begin position="314"/>
        <end position="323"/>
    </location>
</feature>
<feature type="compositionally biased region" description="Basic and acidic residues" evidence="6">
    <location>
        <begin position="224"/>
        <end position="234"/>
    </location>
</feature>
<keyword evidence="4" id="KW-0862">Zinc</keyword>
<dbReference type="GO" id="GO:0003677">
    <property type="term" value="F:DNA binding"/>
    <property type="evidence" value="ECO:0007669"/>
    <property type="project" value="InterPro"/>
</dbReference>
<dbReference type="InParanoid" id="S8DV25"/>
<feature type="compositionally biased region" description="Basic and acidic residues" evidence="6">
    <location>
        <begin position="96"/>
        <end position="116"/>
    </location>
</feature>
<feature type="region of interest" description="Disordered" evidence="6">
    <location>
        <begin position="17"/>
        <end position="36"/>
    </location>
</feature>
<dbReference type="AlphaFoldDB" id="S8DV25"/>
<evidence type="ECO:0000313" key="8">
    <source>
        <dbReference type="EMBL" id="EPS95078.1"/>
    </source>
</evidence>
<dbReference type="SUPFAM" id="SSF57716">
    <property type="entry name" value="Glucocorticoid receptor-like (DNA-binding domain)"/>
    <property type="match status" value="2"/>
</dbReference>
<evidence type="ECO:0000256" key="5">
    <source>
        <dbReference type="ARBA" id="ARBA00023242"/>
    </source>
</evidence>
<reference evidence="8 9" key="1">
    <citation type="journal article" date="2012" name="Science">
        <title>The Paleozoic origin of enzymatic lignin decomposition reconstructed from 31 fungal genomes.</title>
        <authorList>
            <person name="Floudas D."/>
            <person name="Binder M."/>
            <person name="Riley R."/>
            <person name="Barry K."/>
            <person name="Blanchette R.A."/>
            <person name="Henrissat B."/>
            <person name="Martinez A.T."/>
            <person name="Otillar R."/>
            <person name="Spatafora J.W."/>
            <person name="Yadav J.S."/>
            <person name="Aerts A."/>
            <person name="Benoit I."/>
            <person name="Boyd A."/>
            <person name="Carlson A."/>
            <person name="Copeland A."/>
            <person name="Coutinho P.M."/>
            <person name="de Vries R.P."/>
            <person name="Ferreira P."/>
            <person name="Findley K."/>
            <person name="Foster B."/>
            <person name="Gaskell J."/>
            <person name="Glotzer D."/>
            <person name="Gorecki P."/>
            <person name="Heitman J."/>
            <person name="Hesse C."/>
            <person name="Hori C."/>
            <person name="Igarashi K."/>
            <person name="Jurgens J.A."/>
            <person name="Kallen N."/>
            <person name="Kersten P."/>
            <person name="Kohler A."/>
            <person name="Kuees U."/>
            <person name="Kumar T.K.A."/>
            <person name="Kuo A."/>
            <person name="LaButti K."/>
            <person name="Larrondo L.F."/>
            <person name="Lindquist E."/>
            <person name="Ling A."/>
            <person name="Lombard V."/>
            <person name="Lucas S."/>
            <person name="Lundell T."/>
            <person name="Martin R."/>
            <person name="McLaughlin D.J."/>
            <person name="Morgenstern I."/>
            <person name="Morin E."/>
            <person name="Murat C."/>
            <person name="Nagy L.G."/>
            <person name="Nolan M."/>
            <person name="Ohm R.A."/>
            <person name="Patyshakuliyeva A."/>
            <person name="Rokas A."/>
            <person name="Ruiz-Duenas F.J."/>
            <person name="Sabat G."/>
            <person name="Salamov A."/>
            <person name="Samejima M."/>
            <person name="Schmutz J."/>
            <person name="Slot J.C."/>
            <person name="St John F."/>
            <person name="Stenlid J."/>
            <person name="Sun H."/>
            <person name="Sun S."/>
            <person name="Syed K."/>
            <person name="Tsang A."/>
            <person name="Wiebenga A."/>
            <person name="Young D."/>
            <person name="Pisabarro A."/>
            <person name="Eastwood D.C."/>
            <person name="Martin F."/>
            <person name="Cullen D."/>
            <person name="Grigoriev I.V."/>
            <person name="Hibbett D.S."/>
        </authorList>
    </citation>
    <scope>NUCLEOTIDE SEQUENCE</scope>
    <source>
        <strain evidence="9">FP-58527</strain>
    </source>
</reference>
<dbReference type="GO" id="GO:0030527">
    <property type="term" value="F:structural constituent of chromatin"/>
    <property type="evidence" value="ECO:0007669"/>
    <property type="project" value="InterPro"/>
</dbReference>
<feature type="region of interest" description="Disordered" evidence="6">
    <location>
        <begin position="96"/>
        <end position="143"/>
    </location>
</feature>
<feature type="compositionally biased region" description="Basic and acidic residues" evidence="6">
    <location>
        <begin position="241"/>
        <end position="253"/>
    </location>
</feature>
<evidence type="ECO:0000259" key="7">
    <source>
        <dbReference type="PROSITE" id="PS50064"/>
    </source>
</evidence>
<evidence type="ECO:0000256" key="1">
    <source>
        <dbReference type="ARBA" id="ARBA00004123"/>
    </source>
</evidence>
<feature type="compositionally biased region" description="Acidic residues" evidence="6">
    <location>
        <begin position="331"/>
        <end position="341"/>
    </location>
</feature>
<dbReference type="GO" id="GO:0005634">
    <property type="term" value="C:nucleus"/>
    <property type="evidence" value="ECO:0007669"/>
    <property type="project" value="UniProtKB-SubCell"/>
</dbReference>
<keyword evidence="5" id="KW-0539">Nucleus</keyword>
<dbReference type="GO" id="GO:0000786">
    <property type="term" value="C:nucleosome"/>
    <property type="evidence" value="ECO:0007669"/>
    <property type="project" value="InterPro"/>
</dbReference>
<feature type="domain" description="PARP-type" evidence="7">
    <location>
        <begin position="12"/>
        <end position="102"/>
    </location>
</feature>
<evidence type="ECO:0000256" key="4">
    <source>
        <dbReference type="ARBA" id="ARBA00022833"/>
    </source>
</evidence>
<dbReference type="PROSITE" id="PS50064">
    <property type="entry name" value="ZF_PARP_2"/>
    <property type="match status" value="2"/>
</dbReference>
<dbReference type="OrthoDB" id="429950at2759"/>
<sequence>MSDEEGGKKSGYRLEYANSGRSKCNGPKPCKGTPIGKGELRFGSLVDFRGNTSFSWRHWGCVTTKILSNMKNSFDEADELDGFEDLNDDDQEKIRKAWGEGKVADEDIPDTARKADGEDDEEEEEEKPKAKKGGKKKADAEKDGDGGKGVFKLEYASSARAKCKICGEGVGKGFFRLGQEVDFRGHKATNWHHFGCATPKQITSLKASYSTPSEVDGFSGLKSAEQDKVKRAWEAGEVPDDDKGAGEAVETAKKAPAKRKKDEDGEEKPKRGRAKKAKDDDDDEEEKPKRKRAAPTEKKAKAPAKRSKKKAASDDDSGEDFGDEIAAVGRDDDEEDEEEEEPAPKKRKTAPASKGKPASKAKPAPKAKPASSRGRKKVQESDIDEEDD</sequence>
<comment type="subcellular location">
    <subcellularLocation>
        <location evidence="1">Nucleus</location>
    </subcellularLocation>
</comment>
<accession>S8DV25</accession>
<keyword evidence="3" id="KW-0863">Zinc-finger</keyword>
<proteinExistence type="predicted"/>
<dbReference type="Pfam" id="PF00645">
    <property type="entry name" value="zf-PARP"/>
    <property type="match status" value="2"/>
</dbReference>
<keyword evidence="2" id="KW-0479">Metal-binding</keyword>
<dbReference type="GO" id="GO:0006334">
    <property type="term" value="P:nucleosome assembly"/>
    <property type="evidence" value="ECO:0007669"/>
    <property type="project" value="InterPro"/>
</dbReference>
<dbReference type="Gene3D" id="3.30.1740.10">
    <property type="entry name" value="Zinc finger, PARP-type"/>
    <property type="match status" value="2"/>
</dbReference>
<evidence type="ECO:0000256" key="2">
    <source>
        <dbReference type="ARBA" id="ARBA00022723"/>
    </source>
</evidence>
<keyword evidence="9" id="KW-1185">Reference proteome</keyword>
<dbReference type="InterPro" id="IPR005819">
    <property type="entry name" value="H1/H5"/>
</dbReference>
<dbReference type="Proteomes" id="UP000015241">
    <property type="component" value="Unassembled WGS sequence"/>
</dbReference>
<dbReference type="EMBL" id="KE504216">
    <property type="protein sequence ID" value="EPS95078.1"/>
    <property type="molecule type" value="Genomic_DNA"/>
</dbReference>
<feature type="region of interest" description="Disordered" evidence="6">
    <location>
        <begin position="209"/>
        <end position="388"/>
    </location>
</feature>
<feature type="compositionally biased region" description="Basic residues" evidence="6">
    <location>
        <begin position="301"/>
        <end position="310"/>
    </location>
</feature>
<dbReference type="HOGENOM" id="CLU_045993_2_0_1"/>
<dbReference type="InterPro" id="IPR001510">
    <property type="entry name" value="Znf_PARP"/>
</dbReference>
<dbReference type="InterPro" id="IPR036957">
    <property type="entry name" value="Znf_PARP_sf"/>
</dbReference>
<organism evidence="8 9">
    <name type="scientific">Fomitopsis schrenkii</name>
    <name type="common">Brown rot fungus</name>
    <dbReference type="NCBI Taxonomy" id="2126942"/>
    <lineage>
        <taxon>Eukaryota</taxon>
        <taxon>Fungi</taxon>
        <taxon>Dikarya</taxon>
        <taxon>Basidiomycota</taxon>
        <taxon>Agaricomycotina</taxon>
        <taxon>Agaricomycetes</taxon>
        <taxon>Polyporales</taxon>
        <taxon>Fomitopsis</taxon>
    </lineage>
</organism>
<dbReference type="PRINTS" id="PR00624">
    <property type="entry name" value="HISTONEH5"/>
</dbReference>
<feature type="domain" description="PARP-type" evidence="7">
    <location>
        <begin position="151"/>
        <end position="237"/>
    </location>
</feature>
<evidence type="ECO:0000256" key="6">
    <source>
        <dbReference type="SAM" id="MobiDB-lite"/>
    </source>
</evidence>
<feature type="compositionally biased region" description="Basic and acidic residues" evidence="6">
    <location>
        <begin position="260"/>
        <end position="269"/>
    </location>
</feature>
<dbReference type="SMART" id="SM01336">
    <property type="entry name" value="zf-PARP"/>
    <property type="match status" value="2"/>
</dbReference>
<protein>
    <recommendedName>
        <fullName evidence="7">PARP-type domain-containing protein</fullName>
    </recommendedName>
</protein>
<dbReference type="eggNOG" id="ENOG502S5PB">
    <property type="taxonomic scope" value="Eukaryota"/>
</dbReference>
<dbReference type="GO" id="GO:0008270">
    <property type="term" value="F:zinc ion binding"/>
    <property type="evidence" value="ECO:0007669"/>
    <property type="project" value="UniProtKB-KW"/>
</dbReference>
<dbReference type="STRING" id="743788.S8DV25"/>